<name>A0A9B0BTX2_BOMTE</name>
<dbReference type="SUPFAM" id="SSF54897">
    <property type="entry name" value="Protease propeptides/inhibitors"/>
    <property type="match status" value="1"/>
</dbReference>
<evidence type="ECO:0000256" key="1">
    <source>
        <dbReference type="ARBA" id="ARBA00001947"/>
    </source>
</evidence>
<keyword evidence="5" id="KW-0479">Metal-binding</keyword>
<dbReference type="Gene3D" id="3.40.630.10">
    <property type="entry name" value="Zn peptidases"/>
    <property type="match status" value="1"/>
</dbReference>
<dbReference type="CDD" id="cd03860">
    <property type="entry name" value="M14_CP_A-B_like"/>
    <property type="match status" value="1"/>
</dbReference>
<protein>
    <submittedName>
        <fullName evidence="15">Carboxypeptidase B</fullName>
    </submittedName>
</protein>
<evidence type="ECO:0000256" key="9">
    <source>
        <dbReference type="ARBA" id="ARBA00023049"/>
    </source>
</evidence>
<comment type="similarity">
    <text evidence="2 11">Belongs to the peptidase M14 family.</text>
</comment>
<keyword evidence="8" id="KW-0862">Zinc</keyword>
<comment type="cofactor">
    <cofactor evidence="1">
        <name>Zn(2+)</name>
        <dbReference type="ChEBI" id="CHEBI:29105"/>
    </cofactor>
</comment>
<keyword evidence="7" id="KW-0378">Hydrolase</keyword>
<keyword evidence="9" id="KW-0482">Metalloprotease</keyword>
<dbReference type="InterPro" id="IPR036990">
    <property type="entry name" value="M14A-like_propep"/>
</dbReference>
<dbReference type="KEGG" id="bter:100649475"/>
<gene>
    <name evidence="15" type="primary">LOC100649475</name>
</gene>
<keyword evidence="6 12" id="KW-0732">Signal</keyword>
<dbReference type="GO" id="GO:0004181">
    <property type="term" value="F:metallocarboxypeptidase activity"/>
    <property type="evidence" value="ECO:0007669"/>
    <property type="project" value="InterPro"/>
</dbReference>
<evidence type="ECO:0000259" key="13">
    <source>
        <dbReference type="PROSITE" id="PS52035"/>
    </source>
</evidence>
<dbReference type="Proteomes" id="UP000835206">
    <property type="component" value="Chromosome 14"/>
</dbReference>
<dbReference type="GeneID" id="100649475"/>
<dbReference type="InterPro" id="IPR000834">
    <property type="entry name" value="Peptidase_M14"/>
</dbReference>
<dbReference type="SUPFAM" id="SSF53187">
    <property type="entry name" value="Zn-dependent exopeptidases"/>
    <property type="match status" value="1"/>
</dbReference>
<evidence type="ECO:0000256" key="8">
    <source>
        <dbReference type="ARBA" id="ARBA00022833"/>
    </source>
</evidence>
<keyword evidence="14" id="KW-1185">Reference proteome</keyword>
<feature type="domain" description="Peptidase M14" evidence="13">
    <location>
        <begin position="128"/>
        <end position="417"/>
    </location>
</feature>
<feature type="chain" id="PRO_5038745003" evidence="12">
    <location>
        <begin position="18"/>
        <end position="424"/>
    </location>
</feature>
<dbReference type="Pfam" id="PF00246">
    <property type="entry name" value="Peptidase_M14"/>
    <property type="match status" value="1"/>
</dbReference>
<dbReference type="Pfam" id="PF02244">
    <property type="entry name" value="Propep_M14"/>
    <property type="match status" value="1"/>
</dbReference>
<accession>A0A9B0BTX2</accession>
<proteinExistence type="inferred from homology"/>
<keyword evidence="10" id="KW-1015">Disulfide bond</keyword>
<evidence type="ECO:0000313" key="14">
    <source>
        <dbReference type="Proteomes" id="UP000835206"/>
    </source>
</evidence>
<keyword evidence="3 15" id="KW-0121">Carboxypeptidase</keyword>
<dbReference type="GO" id="GO:0006508">
    <property type="term" value="P:proteolysis"/>
    <property type="evidence" value="ECO:0007669"/>
    <property type="project" value="UniProtKB-KW"/>
</dbReference>
<dbReference type="GO" id="GO:0008270">
    <property type="term" value="F:zinc ion binding"/>
    <property type="evidence" value="ECO:0007669"/>
    <property type="project" value="InterPro"/>
</dbReference>
<dbReference type="PANTHER" id="PTHR11705:SF140">
    <property type="entry name" value="FI02848P-RELATED"/>
    <property type="match status" value="1"/>
</dbReference>
<dbReference type="AlphaFoldDB" id="A0A9B0BTX2"/>
<dbReference type="OrthoDB" id="3626597at2759"/>
<evidence type="ECO:0000256" key="4">
    <source>
        <dbReference type="ARBA" id="ARBA00022670"/>
    </source>
</evidence>
<evidence type="ECO:0000256" key="6">
    <source>
        <dbReference type="ARBA" id="ARBA00022729"/>
    </source>
</evidence>
<evidence type="ECO:0000256" key="10">
    <source>
        <dbReference type="ARBA" id="ARBA00023157"/>
    </source>
</evidence>
<keyword evidence="4" id="KW-0645">Protease</keyword>
<evidence type="ECO:0000256" key="12">
    <source>
        <dbReference type="SAM" id="SignalP"/>
    </source>
</evidence>
<dbReference type="SMART" id="SM00631">
    <property type="entry name" value="Zn_pept"/>
    <property type="match status" value="1"/>
</dbReference>
<dbReference type="PROSITE" id="PS52035">
    <property type="entry name" value="PEPTIDASE_M14"/>
    <property type="match status" value="1"/>
</dbReference>
<dbReference type="PANTHER" id="PTHR11705">
    <property type="entry name" value="PROTEASE FAMILY M14 CARBOXYPEPTIDASE A,B"/>
    <property type="match status" value="1"/>
</dbReference>
<evidence type="ECO:0000256" key="7">
    <source>
        <dbReference type="ARBA" id="ARBA00022801"/>
    </source>
</evidence>
<dbReference type="InterPro" id="IPR057246">
    <property type="entry name" value="CARBOXYPEPT_ZN_1"/>
</dbReference>
<dbReference type="PRINTS" id="PR00765">
    <property type="entry name" value="CRBOXYPTASEA"/>
</dbReference>
<evidence type="ECO:0000256" key="2">
    <source>
        <dbReference type="ARBA" id="ARBA00005988"/>
    </source>
</evidence>
<evidence type="ECO:0000313" key="15">
    <source>
        <dbReference type="RefSeq" id="XP_003400963.2"/>
    </source>
</evidence>
<dbReference type="Gene3D" id="3.30.70.340">
    <property type="entry name" value="Metallocarboxypeptidase-like"/>
    <property type="match status" value="1"/>
</dbReference>
<reference evidence="15" key="1">
    <citation type="submission" date="2025-08" db="UniProtKB">
        <authorList>
            <consortium name="RefSeq"/>
        </authorList>
    </citation>
    <scope>IDENTIFICATION</scope>
</reference>
<dbReference type="FunFam" id="3.40.630.10:FF:000001">
    <property type="entry name" value="Carboxypeptidase B"/>
    <property type="match status" value="1"/>
</dbReference>
<dbReference type="InterPro" id="IPR003146">
    <property type="entry name" value="M14A_act_pep"/>
</dbReference>
<dbReference type="GO" id="GO:0005615">
    <property type="term" value="C:extracellular space"/>
    <property type="evidence" value="ECO:0007669"/>
    <property type="project" value="TreeGrafter"/>
</dbReference>
<sequence length="424" mass="47818">MRIFFIIATIFVAAVLAVDEEVLPPLNGMQALSISYETAEQLSLLKNYVDTPGFDFVRSTHDLVDVFVTADEIEEFKNLLKQHRMNYTVLIDDVQRLVMQEYIAQGMERKLKALTKNYAASGHLSFTYYPNYKEVNEYLNYLTNTYGDVASLITIGNSYEGRSMKVLKLSTGGRNKPAIFIDGGIHAREWIAPATVLYMVELLLTGHKNLLTNIDWYVLPVLNPDGYEFTHSKSSNRLWRKTRSNTGLTCKGVDGNRNYDMEWMATGASNNPCSDTYAGPKPFSEPENQHLRDFILARKGQIKAYLTFHSYGQYILYPWGWTSKVPSNEPELRKVAIQCATAIAKSRKTQYTYGTSANHLYPAAGGSDDWAMGKAGISLSYTYELPGGNYGFLLPASEIKPVGIETFEAIKVIHQYVTEKYVSH</sequence>
<evidence type="ECO:0000256" key="11">
    <source>
        <dbReference type="PROSITE-ProRule" id="PRU01379"/>
    </source>
</evidence>
<evidence type="ECO:0000256" key="5">
    <source>
        <dbReference type="ARBA" id="ARBA00022723"/>
    </source>
</evidence>
<feature type="signal peptide" evidence="12">
    <location>
        <begin position="1"/>
        <end position="17"/>
    </location>
</feature>
<organism evidence="14 15">
    <name type="scientific">Bombus terrestris</name>
    <name type="common">Buff-tailed bumblebee</name>
    <name type="synonym">Apis terrestris</name>
    <dbReference type="NCBI Taxonomy" id="30195"/>
    <lineage>
        <taxon>Eukaryota</taxon>
        <taxon>Metazoa</taxon>
        <taxon>Ecdysozoa</taxon>
        <taxon>Arthropoda</taxon>
        <taxon>Hexapoda</taxon>
        <taxon>Insecta</taxon>
        <taxon>Pterygota</taxon>
        <taxon>Neoptera</taxon>
        <taxon>Endopterygota</taxon>
        <taxon>Hymenoptera</taxon>
        <taxon>Apocrita</taxon>
        <taxon>Aculeata</taxon>
        <taxon>Apoidea</taxon>
        <taxon>Anthophila</taxon>
        <taxon>Apidae</taxon>
        <taxon>Bombus</taxon>
        <taxon>Bombus</taxon>
    </lineage>
</organism>
<dbReference type="PROSITE" id="PS00132">
    <property type="entry name" value="CARBOXYPEPT_ZN_1"/>
    <property type="match status" value="1"/>
</dbReference>
<feature type="active site" description="Proton donor/acceptor" evidence="11">
    <location>
        <position position="384"/>
    </location>
</feature>
<dbReference type="RefSeq" id="XP_003400963.2">
    <property type="nucleotide sequence ID" value="XM_003400915.4"/>
</dbReference>
<evidence type="ECO:0000256" key="3">
    <source>
        <dbReference type="ARBA" id="ARBA00022645"/>
    </source>
</evidence>